<proteinExistence type="predicted"/>
<dbReference type="NCBIfam" id="TIGR03510">
    <property type="entry name" value="XapX"/>
    <property type="match status" value="1"/>
</dbReference>
<name>A0ABS7K3E2_9BACI</name>
<keyword evidence="1" id="KW-0472">Membrane</keyword>
<evidence type="ECO:0000256" key="1">
    <source>
        <dbReference type="SAM" id="Phobius"/>
    </source>
</evidence>
<keyword evidence="1" id="KW-1133">Transmembrane helix</keyword>
<dbReference type="InterPro" id="IPR020017">
    <property type="entry name" value="XapX_domain"/>
</dbReference>
<dbReference type="RefSeq" id="WP_221872911.1">
    <property type="nucleotide sequence ID" value="NZ_JACWFH010000008.1"/>
</dbReference>
<protein>
    <submittedName>
        <fullName evidence="2">XapX domain-containing protein</fullName>
    </submittedName>
</protein>
<keyword evidence="3" id="KW-1185">Reference proteome</keyword>
<dbReference type="Proteomes" id="UP000769780">
    <property type="component" value="Unassembled WGS sequence"/>
</dbReference>
<keyword evidence="1" id="KW-0812">Transmembrane</keyword>
<feature type="transmembrane region" description="Helical" evidence="1">
    <location>
        <begin position="29"/>
        <end position="51"/>
    </location>
</feature>
<organism evidence="2 3">
    <name type="scientific">Mesobacillus maritimus</name>
    <dbReference type="NCBI Taxonomy" id="1643336"/>
    <lineage>
        <taxon>Bacteria</taxon>
        <taxon>Bacillati</taxon>
        <taxon>Bacillota</taxon>
        <taxon>Bacilli</taxon>
        <taxon>Bacillales</taxon>
        <taxon>Bacillaceae</taxon>
        <taxon>Mesobacillus</taxon>
    </lineage>
</organism>
<evidence type="ECO:0000313" key="2">
    <source>
        <dbReference type="EMBL" id="MBY0096782.1"/>
    </source>
</evidence>
<gene>
    <name evidence="2" type="ORF">H0185_08165</name>
</gene>
<dbReference type="EMBL" id="JACWFH010000008">
    <property type="protein sequence ID" value="MBY0096782.1"/>
    <property type="molecule type" value="Genomic_DNA"/>
</dbReference>
<sequence>MREVLLALFAGVVVGIVFKFIKLPLPAPPVLPGVIGIVGVYLGGVAGSWILQQFFKG</sequence>
<evidence type="ECO:0000313" key="3">
    <source>
        <dbReference type="Proteomes" id="UP000769780"/>
    </source>
</evidence>
<accession>A0ABS7K3E2</accession>
<comment type="caution">
    <text evidence="2">The sequence shown here is derived from an EMBL/GenBank/DDBJ whole genome shotgun (WGS) entry which is preliminary data.</text>
</comment>
<reference evidence="2 3" key="1">
    <citation type="submission" date="2020-07" db="EMBL/GenBank/DDBJ databases">
        <title>Fungal Genomes of the International Space Station.</title>
        <authorList>
            <person name="Seuylemezian A."/>
            <person name="Singh N.K."/>
            <person name="Wood J."/>
            <person name="Venkateswaran K."/>
        </authorList>
    </citation>
    <scope>NUCLEOTIDE SEQUENCE [LARGE SCALE GENOMIC DNA]</scope>
    <source>
        <strain evidence="2 3">PL-B2</strain>
    </source>
</reference>